<dbReference type="AlphaFoldDB" id="A0A0P0ZA96"/>
<accession>A0A0P0ZA96</accession>
<dbReference type="EMBL" id="LC066397">
    <property type="protein sequence ID" value="BAT31076.1"/>
    <property type="molecule type" value="Genomic_DNA"/>
</dbReference>
<organism evidence="1">
    <name type="scientific">Fulvimarina pelagi</name>
    <dbReference type="NCBI Taxonomy" id="217511"/>
    <lineage>
        <taxon>Bacteria</taxon>
        <taxon>Pseudomonadati</taxon>
        <taxon>Pseudomonadota</taxon>
        <taxon>Alphaproteobacteria</taxon>
        <taxon>Hyphomicrobiales</taxon>
        <taxon>Aurantimonadaceae</taxon>
        <taxon>Fulvimarina</taxon>
    </lineage>
</organism>
<protein>
    <submittedName>
        <fullName evidence="1">Uncharacterized protein</fullName>
    </submittedName>
</protein>
<proteinExistence type="predicted"/>
<sequence length="78" mass="8362">MEVFGGTETLDGGDRIVFVHHREGEARIDATTIHEHGAGPALAVVAAFLRSGKREMIAAGIEQGRTRIDVERVVPAVN</sequence>
<evidence type="ECO:0000313" key="1">
    <source>
        <dbReference type="EMBL" id="BAT31076.1"/>
    </source>
</evidence>
<name>A0A0P0ZA96_9HYPH</name>
<reference evidence="1" key="1">
    <citation type="journal article" date="2015" name="Proc. Natl. Acad. Sci. U.S.A.">
        <title>Bacterial clade with the ribosomal RNA operon on a small plasmid rather than the chromosome.</title>
        <authorList>
            <person name="Anda M."/>
            <person name="Ohtsubo Y."/>
            <person name="Okubo T."/>
            <person name="Sugawara M."/>
            <person name="Nagata Y."/>
            <person name="Tsuda M."/>
            <person name="Minamisawa K."/>
            <person name="Mitsui H."/>
        </authorList>
    </citation>
    <scope>NUCLEOTIDE SEQUENCE</scope>
    <source>
        <strain evidence="1">DSM 15513</strain>
    </source>
</reference>